<name>A0A080YYK1_PHYNI</name>
<protein>
    <submittedName>
        <fullName evidence="1">Uncharacterized protein</fullName>
    </submittedName>
</protein>
<dbReference type="Proteomes" id="UP000028582">
    <property type="component" value="Unassembled WGS sequence"/>
</dbReference>
<comment type="caution">
    <text evidence="1">The sequence shown here is derived from an EMBL/GenBank/DDBJ whole genome shotgun (WGS) entry which is preliminary data.</text>
</comment>
<gene>
    <name evidence="1" type="ORF">F444_22189</name>
</gene>
<dbReference type="AlphaFoldDB" id="A0A080YYK1"/>
<proteinExistence type="predicted"/>
<dbReference type="EMBL" id="ANJA01004093">
    <property type="protein sequence ID" value="ETO59462.1"/>
    <property type="molecule type" value="Genomic_DNA"/>
</dbReference>
<accession>A0A080YYK1</accession>
<sequence>MVNEEQAALVLNDVLYVPGAEYELLSPGRAVEQVLDFEHEPEMHNFRILDEGVPVAVAVPGETP</sequence>
<reference evidence="1 2" key="1">
    <citation type="submission" date="2013-11" db="EMBL/GenBank/DDBJ databases">
        <title>The Genome Sequence of Phytophthora parasitica P1976.</title>
        <authorList>
            <consortium name="The Broad Institute Genomics Platform"/>
            <person name="Russ C."/>
            <person name="Tyler B."/>
            <person name="Panabieres F."/>
            <person name="Shan W."/>
            <person name="Tripathy S."/>
            <person name="Grunwald N."/>
            <person name="Machado M."/>
            <person name="Johnson C.S."/>
            <person name="Walker B."/>
            <person name="Young S."/>
            <person name="Zeng Q."/>
            <person name="Gargeya S."/>
            <person name="Fitzgerald M."/>
            <person name="Haas B."/>
            <person name="Abouelleil A."/>
            <person name="Allen A.W."/>
            <person name="Alvarado L."/>
            <person name="Arachchi H.M."/>
            <person name="Berlin A.M."/>
            <person name="Chapman S.B."/>
            <person name="Gainer-Dewar J."/>
            <person name="Goldberg J."/>
            <person name="Griggs A."/>
            <person name="Gujja S."/>
            <person name="Hansen M."/>
            <person name="Howarth C."/>
            <person name="Imamovic A."/>
            <person name="Ireland A."/>
            <person name="Larimer J."/>
            <person name="McCowan C."/>
            <person name="Murphy C."/>
            <person name="Pearson M."/>
            <person name="Poon T.W."/>
            <person name="Priest M."/>
            <person name="Roberts A."/>
            <person name="Saif S."/>
            <person name="Shea T."/>
            <person name="Sisk P."/>
            <person name="Sykes S."/>
            <person name="Wortman J."/>
            <person name="Nusbaum C."/>
            <person name="Birren B."/>
        </authorList>
    </citation>
    <scope>NUCLEOTIDE SEQUENCE [LARGE SCALE GENOMIC DNA]</scope>
    <source>
        <strain evidence="1 2">P1976</strain>
    </source>
</reference>
<evidence type="ECO:0000313" key="2">
    <source>
        <dbReference type="Proteomes" id="UP000028582"/>
    </source>
</evidence>
<organism evidence="1 2">
    <name type="scientific">Phytophthora nicotianae P1976</name>
    <dbReference type="NCBI Taxonomy" id="1317066"/>
    <lineage>
        <taxon>Eukaryota</taxon>
        <taxon>Sar</taxon>
        <taxon>Stramenopiles</taxon>
        <taxon>Oomycota</taxon>
        <taxon>Peronosporomycetes</taxon>
        <taxon>Peronosporales</taxon>
        <taxon>Peronosporaceae</taxon>
        <taxon>Phytophthora</taxon>
    </lineage>
</organism>
<evidence type="ECO:0000313" key="1">
    <source>
        <dbReference type="EMBL" id="ETO59462.1"/>
    </source>
</evidence>